<dbReference type="Pfam" id="PF13484">
    <property type="entry name" value="Fer4_16"/>
    <property type="match status" value="1"/>
</dbReference>
<dbReference type="EMBL" id="DTDJ01000029">
    <property type="protein sequence ID" value="HGL17534.1"/>
    <property type="molecule type" value="Genomic_DNA"/>
</dbReference>
<dbReference type="Pfam" id="PF08331">
    <property type="entry name" value="QueG_DUF1730"/>
    <property type="match status" value="1"/>
</dbReference>
<evidence type="ECO:0000259" key="9">
    <source>
        <dbReference type="PROSITE" id="PS51379"/>
    </source>
</evidence>
<name>A0A7C2K636_UNCW3</name>
<keyword evidence="5" id="KW-0671">Queuosine biosynthesis</keyword>
<feature type="domain" description="4Fe-4S ferredoxin-type" evidence="9">
    <location>
        <begin position="157"/>
        <end position="187"/>
    </location>
</feature>
<dbReference type="GO" id="GO:0046872">
    <property type="term" value="F:metal ion binding"/>
    <property type="evidence" value="ECO:0007669"/>
    <property type="project" value="UniProtKB-KW"/>
</dbReference>
<keyword evidence="8" id="KW-0411">Iron-sulfur</keyword>
<evidence type="ECO:0000313" key="11">
    <source>
        <dbReference type="EMBL" id="HGL17534.1"/>
    </source>
</evidence>
<dbReference type="InterPro" id="IPR004453">
    <property type="entry name" value="QueG"/>
</dbReference>
<dbReference type="InterPro" id="IPR013542">
    <property type="entry name" value="QueG_DUF1730"/>
</dbReference>
<evidence type="ECO:0000256" key="1">
    <source>
        <dbReference type="ARBA" id="ARBA00022485"/>
    </source>
</evidence>
<evidence type="ECO:0000256" key="2">
    <source>
        <dbReference type="ARBA" id="ARBA00022490"/>
    </source>
</evidence>
<sequence>MEYRIIPLPDLTREIAFYEKWIEMGYNGEMTYLKRTLDKRKTFPEGARSILVVRAFYNDIQWDEINTGGKALISKYAIRADYHTVIKNFIADFLAELEIKHKGLQYKVFVDSSPVLEKPIARFAGFGIIGYNTLLLDSEWGSYFHIGGAFLSRDLAEFVEILKDNPCLGCNLCVESCPTGALIKPGVLDASRCISYLTVEYKGVIPRELAVKMQNWVFGCDVCQEVCPLNRKKKYLKVHSMCREELIAPPIESLLSLEEKDFLKLFDETPVLRTGYVRFLRNVIVAAYNTGYLYLLYNMYKRGKLQQERLWMLQIDEMGGLNEP</sequence>
<dbReference type="GO" id="GO:0052693">
    <property type="term" value="F:epoxyqueuosine reductase activity"/>
    <property type="evidence" value="ECO:0007669"/>
    <property type="project" value="UniProtKB-EC"/>
</dbReference>
<dbReference type="PANTHER" id="PTHR30002">
    <property type="entry name" value="EPOXYQUEUOSINE REDUCTASE"/>
    <property type="match status" value="1"/>
</dbReference>
<dbReference type="AlphaFoldDB" id="A0A7C2K636"/>
<evidence type="ECO:0000313" key="10">
    <source>
        <dbReference type="EMBL" id="HEN28683.1"/>
    </source>
</evidence>
<evidence type="ECO:0000256" key="6">
    <source>
        <dbReference type="ARBA" id="ARBA00023002"/>
    </source>
</evidence>
<dbReference type="PANTHER" id="PTHR30002:SF4">
    <property type="entry name" value="EPOXYQUEUOSINE REDUCTASE"/>
    <property type="match status" value="1"/>
</dbReference>
<evidence type="ECO:0000256" key="5">
    <source>
        <dbReference type="ARBA" id="ARBA00022785"/>
    </source>
</evidence>
<comment type="caution">
    <text evidence="10">The sequence shown here is derived from an EMBL/GenBank/DDBJ whole genome shotgun (WGS) entry which is preliminary data.</text>
</comment>
<evidence type="ECO:0000256" key="4">
    <source>
        <dbReference type="ARBA" id="ARBA00022723"/>
    </source>
</evidence>
<dbReference type="InterPro" id="IPR017900">
    <property type="entry name" value="4Fe4S_Fe_S_CS"/>
</dbReference>
<dbReference type="InterPro" id="IPR017896">
    <property type="entry name" value="4Fe4S_Fe-S-bd"/>
</dbReference>
<dbReference type="NCBIfam" id="TIGR00276">
    <property type="entry name" value="tRNA epoxyqueuosine(34) reductase QueG"/>
    <property type="match status" value="1"/>
</dbReference>
<dbReference type="EC" id="1.17.99.6" evidence="10"/>
<evidence type="ECO:0000256" key="3">
    <source>
        <dbReference type="ARBA" id="ARBA00022694"/>
    </source>
</evidence>
<organism evidence="10">
    <name type="scientific">candidate division WOR-3 bacterium</name>
    <dbReference type="NCBI Taxonomy" id="2052148"/>
    <lineage>
        <taxon>Bacteria</taxon>
        <taxon>Bacteria division WOR-3</taxon>
    </lineage>
</organism>
<dbReference type="GO" id="GO:0008616">
    <property type="term" value="P:tRNA queuosine(34) biosynthetic process"/>
    <property type="evidence" value="ECO:0007669"/>
    <property type="project" value="UniProtKB-KW"/>
</dbReference>
<dbReference type="EMBL" id="DSOL01000246">
    <property type="protein sequence ID" value="HEN28683.1"/>
    <property type="molecule type" value="Genomic_DNA"/>
</dbReference>
<keyword evidence="4" id="KW-0479">Metal-binding</keyword>
<evidence type="ECO:0000256" key="8">
    <source>
        <dbReference type="ARBA" id="ARBA00023014"/>
    </source>
</evidence>
<dbReference type="PROSITE" id="PS00198">
    <property type="entry name" value="4FE4S_FER_1"/>
    <property type="match status" value="1"/>
</dbReference>
<keyword evidence="7" id="KW-0408">Iron</keyword>
<dbReference type="Gene3D" id="3.30.70.20">
    <property type="match status" value="1"/>
</dbReference>
<protein>
    <submittedName>
        <fullName evidence="10">tRNA epoxyqueuosine(34) reductase QueG</fullName>
        <ecNumber evidence="10">1.17.99.6</ecNumber>
    </submittedName>
</protein>
<evidence type="ECO:0000256" key="7">
    <source>
        <dbReference type="ARBA" id="ARBA00023004"/>
    </source>
</evidence>
<proteinExistence type="predicted"/>
<dbReference type="SUPFAM" id="SSF46548">
    <property type="entry name" value="alpha-helical ferredoxin"/>
    <property type="match status" value="1"/>
</dbReference>
<keyword evidence="1" id="KW-0004">4Fe-4S</keyword>
<gene>
    <name evidence="10" type="primary">queG</name>
    <name evidence="10" type="ORF">ENQ77_08610</name>
    <name evidence="11" type="ORF">ENU66_04315</name>
</gene>
<keyword evidence="2" id="KW-0963">Cytoplasm</keyword>
<accession>A0A7C2K636</accession>
<keyword evidence="3" id="KW-0819">tRNA processing</keyword>
<reference evidence="10" key="1">
    <citation type="journal article" date="2020" name="mSystems">
        <title>Genome- and Community-Level Interaction Insights into Carbon Utilization and Element Cycling Functions of Hydrothermarchaeota in Hydrothermal Sediment.</title>
        <authorList>
            <person name="Zhou Z."/>
            <person name="Liu Y."/>
            <person name="Xu W."/>
            <person name="Pan J."/>
            <person name="Luo Z.H."/>
            <person name="Li M."/>
        </authorList>
    </citation>
    <scope>NUCLEOTIDE SEQUENCE [LARGE SCALE GENOMIC DNA]</scope>
    <source>
        <strain evidence="10">SpSt-34</strain>
        <strain evidence="11">SpSt-69</strain>
    </source>
</reference>
<keyword evidence="6 10" id="KW-0560">Oxidoreductase</keyword>
<dbReference type="GO" id="GO:0051539">
    <property type="term" value="F:4 iron, 4 sulfur cluster binding"/>
    <property type="evidence" value="ECO:0007669"/>
    <property type="project" value="UniProtKB-KW"/>
</dbReference>
<dbReference type="PROSITE" id="PS51379">
    <property type="entry name" value="4FE4S_FER_2"/>
    <property type="match status" value="1"/>
</dbReference>